<dbReference type="Pfam" id="PF08543">
    <property type="entry name" value="Phos_pyr_kin"/>
    <property type="match status" value="1"/>
</dbReference>
<dbReference type="GO" id="GO:0005829">
    <property type="term" value="C:cytosol"/>
    <property type="evidence" value="ECO:0007669"/>
    <property type="project" value="TreeGrafter"/>
</dbReference>
<dbReference type="PANTHER" id="PTHR20858">
    <property type="entry name" value="PHOSPHOMETHYLPYRIMIDINE KINASE"/>
    <property type="match status" value="1"/>
</dbReference>
<proteinExistence type="predicted"/>
<evidence type="ECO:0000256" key="2">
    <source>
        <dbReference type="ARBA" id="ARBA00012135"/>
    </source>
</evidence>
<dbReference type="InterPro" id="IPR013749">
    <property type="entry name" value="PM/HMP-P_kinase-1"/>
</dbReference>
<evidence type="ECO:0000256" key="1">
    <source>
        <dbReference type="ARBA" id="ARBA00004948"/>
    </source>
</evidence>
<feature type="domain" description="Pyridoxamine kinase/Phosphomethylpyrimidine kinase" evidence="4">
    <location>
        <begin position="26"/>
        <end position="295"/>
    </location>
</feature>
<dbReference type="InterPro" id="IPR004399">
    <property type="entry name" value="HMP/HMP-P_kinase_dom"/>
</dbReference>
<dbReference type="SUPFAM" id="SSF53613">
    <property type="entry name" value="Ribokinase-like"/>
    <property type="match status" value="1"/>
</dbReference>
<sequence length="306" mass="32910">MNTEREDKSQVRNSKSQICLTVAGLDPSGGAGIIADIKTFSAFGCFATAAVSSLTFQNTTGVFGAIHQTAESIRGQIKPIVEDYALAATKTGMLPNREVIEETARLVAEYSLKNFVVDPVVRSTSGFDLIDEAALKVLIERLFPLADLITPNLPEAERIAQMKIESEADVEKAAKIMRGFGAKNVLIKGGHLSISDSGFRISDLEKDIHAEEPRAKTDARIAKDYLFVGDELHVYEAEFIETNATHGTGCTLAAAITANLALGKTLFEAVGTAKEFVTEAIRTAPNLGRGHSPINTLPHRPQAKIS</sequence>
<name>A0A6J4NIQ9_9BACT</name>
<dbReference type="Gene3D" id="3.40.1190.20">
    <property type="match status" value="1"/>
</dbReference>
<gene>
    <name evidence="5" type="ORF">AVDCRST_MAG74-872</name>
</gene>
<reference evidence="5" key="1">
    <citation type="submission" date="2020-02" db="EMBL/GenBank/DDBJ databases">
        <authorList>
            <person name="Meier V. D."/>
        </authorList>
    </citation>
    <scope>NUCLEOTIDE SEQUENCE</scope>
    <source>
        <strain evidence="5">AVDCRST_MAG74</strain>
    </source>
</reference>
<evidence type="ECO:0000256" key="3">
    <source>
        <dbReference type="SAM" id="MobiDB-lite"/>
    </source>
</evidence>
<organism evidence="5">
    <name type="scientific">uncultured Pyrinomonadaceae bacterium</name>
    <dbReference type="NCBI Taxonomy" id="2283094"/>
    <lineage>
        <taxon>Bacteria</taxon>
        <taxon>Pseudomonadati</taxon>
        <taxon>Acidobacteriota</taxon>
        <taxon>Blastocatellia</taxon>
        <taxon>Blastocatellales</taxon>
        <taxon>Pyrinomonadaceae</taxon>
        <taxon>environmental samples</taxon>
    </lineage>
</organism>
<keyword evidence="5" id="KW-0418">Kinase</keyword>
<dbReference type="InterPro" id="IPR029056">
    <property type="entry name" value="Ribokinase-like"/>
</dbReference>
<dbReference type="CDD" id="cd01169">
    <property type="entry name" value="HMPP_kinase"/>
    <property type="match status" value="1"/>
</dbReference>
<accession>A0A6J4NIQ9</accession>
<evidence type="ECO:0000259" key="4">
    <source>
        <dbReference type="Pfam" id="PF08543"/>
    </source>
</evidence>
<dbReference type="EC" id="2.7.1.49" evidence="2"/>
<comment type="pathway">
    <text evidence="1">Cofactor biosynthesis; thiamine diphosphate biosynthesis.</text>
</comment>
<protein>
    <recommendedName>
        <fullName evidence="2">hydroxymethylpyrimidine kinase</fullName>
        <ecNumber evidence="2">2.7.1.49</ecNumber>
    </recommendedName>
</protein>
<keyword evidence="5" id="KW-0808">Transferase</keyword>
<dbReference type="EMBL" id="CADCUR010000067">
    <property type="protein sequence ID" value="CAA9388881.1"/>
    <property type="molecule type" value="Genomic_DNA"/>
</dbReference>
<dbReference type="AlphaFoldDB" id="A0A6J4NIQ9"/>
<dbReference type="GO" id="GO:0008902">
    <property type="term" value="F:hydroxymethylpyrimidine kinase activity"/>
    <property type="evidence" value="ECO:0007669"/>
    <property type="project" value="UniProtKB-EC"/>
</dbReference>
<evidence type="ECO:0000313" key="5">
    <source>
        <dbReference type="EMBL" id="CAA9388881.1"/>
    </source>
</evidence>
<feature type="region of interest" description="Disordered" evidence="3">
    <location>
        <begin position="287"/>
        <end position="306"/>
    </location>
</feature>
<dbReference type="GO" id="GO:0008972">
    <property type="term" value="F:phosphomethylpyrimidine kinase activity"/>
    <property type="evidence" value="ECO:0007669"/>
    <property type="project" value="InterPro"/>
</dbReference>
<dbReference type="GO" id="GO:0009228">
    <property type="term" value="P:thiamine biosynthetic process"/>
    <property type="evidence" value="ECO:0007669"/>
    <property type="project" value="InterPro"/>
</dbReference>
<dbReference type="PANTHER" id="PTHR20858:SF17">
    <property type="entry name" value="HYDROXYMETHYLPYRIMIDINE_PHOSPHOMETHYLPYRIMIDINE KINASE THI20-RELATED"/>
    <property type="match status" value="1"/>
</dbReference>